<keyword evidence="5" id="KW-0444">Lipid biosynthesis</keyword>
<evidence type="ECO:0000313" key="17">
    <source>
        <dbReference type="Proteomes" id="UP000463051"/>
    </source>
</evidence>
<evidence type="ECO:0000256" key="15">
    <source>
        <dbReference type="SAM" id="Phobius"/>
    </source>
</evidence>
<feature type="transmembrane region" description="Helical" evidence="15">
    <location>
        <begin position="7"/>
        <end position="24"/>
    </location>
</feature>
<accession>A0A7X2H682</accession>
<comment type="similarity">
    <text evidence="4 14">Belongs to the CDP-alcohol phosphatidyltransferase class-I family.</text>
</comment>
<comment type="caution">
    <text evidence="16">The sequence shown here is derived from an EMBL/GenBank/DDBJ whole genome shotgun (WGS) entry which is preliminary data.</text>
</comment>
<dbReference type="Gene3D" id="1.20.120.1760">
    <property type="match status" value="1"/>
</dbReference>
<dbReference type="GO" id="GO:0016020">
    <property type="term" value="C:membrane"/>
    <property type="evidence" value="ECO:0007669"/>
    <property type="project" value="UniProtKB-SubCell"/>
</dbReference>
<evidence type="ECO:0000256" key="3">
    <source>
        <dbReference type="ARBA" id="ARBA00005189"/>
    </source>
</evidence>
<dbReference type="EMBL" id="WJXB01000003">
    <property type="protein sequence ID" value="MRN53538.1"/>
    <property type="molecule type" value="Genomic_DNA"/>
</dbReference>
<dbReference type="GO" id="GO:0008444">
    <property type="term" value="F:CDP-diacylglycerol-glycerol-3-phosphate 3-phosphatidyltransferase activity"/>
    <property type="evidence" value="ECO:0007669"/>
    <property type="project" value="InterPro"/>
</dbReference>
<comment type="pathway">
    <text evidence="3">Lipid metabolism.</text>
</comment>
<dbReference type="Proteomes" id="UP000463051">
    <property type="component" value="Unassembled WGS sequence"/>
</dbReference>
<evidence type="ECO:0000256" key="1">
    <source>
        <dbReference type="ARBA" id="ARBA00003973"/>
    </source>
</evidence>
<protein>
    <recommendedName>
        <fullName evidence="13">Phosphatidylglycerophosphate synthase</fullName>
    </recommendedName>
</protein>
<evidence type="ECO:0000313" key="16">
    <source>
        <dbReference type="EMBL" id="MRN53538.1"/>
    </source>
</evidence>
<dbReference type="InterPro" id="IPR050324">
    <property type="entry name" value="CDP-alcohol_PTase-I"/>
</dbReference>
<evidence type="ECO:0000256" key="4">
    <source>
        <dbReference type="ARBA" id="ARBA00010441"/>
    </source>
</evidence>
<keyword evidence="8 15" id="KW-1133">Transmembrane helix</keyword>
<evidence type="ECO:0000256" key="14">
    <source>
        <dbReference type="RuleBase" id="RU003750"/>
    </source>
</evidence>
<feature type="transmembrane region" description="Helical" evidence="15">
    <location>
        <begin position="60"/>
        <end position="80"/>
    </location>
</feature>
<evidence type="ECO:0000256" key="7">
    <source>
        <dbReference type="ARBA" id="ARBA00022692"/>
    </source>
</evidence>
<dbReference type="Pfam" id="PF01066">
    <property type="entry name" value="CDP-OH_P_transf"/>
    <property type="match status" value="1"/>
</dbReference>
<keyword evidence="7 15" id="KW-0812">Transmembrane</keyword>
<dbReference type="InterPro" id="IPR004570">
    <property type="entry name" value="Phosphatidylglycerol_P_synth"/>
</dbReference>
<evidence type="ECO:0000256" key="2">
    <source>
        <dbReference type="ARBA" id="ARBA00004141"/>
    </source>
</evidence>
<dbReference type="InterPro" id="IPR000462">
    <property type="entry name" value="CDP-OH_P_trans"/>
</dbReference>
<sequence>MKYIPNIISLSRIIILFVLFFTYHNEWLFLILYLICGLSDVLDGYIARKTNTQSEFGARLDSLADILLFTVITVFIIQWMVNKILIFLPLIIITALIRCASLAIAAYKYHSFASLHTWGNKLTGFLLFITPLFILFQLSALLWVVCLIAVLSAAEECIIHITSPKVDLNRRSIFKI</sequence>
<keyword evidence="11" id="KW-0594">Phospholipid biosynthesis</keyword>
<evidence type="ECO:0000256" key="11">
    <source>
        <dbReference type="ARBA" id="ARBA00023209"/>
    </source>
</evidence>
<feature type="transmembrane region" description="Helical" evidence="15">
    <location>
        <begin position="86"/>
        <end position="105"/>
    </location>
</feature>
<organism evidence="16 17">
    <name type="scientific">Paenibacillus monticola</name>
    <dbReference type="NCBI Taxonomy" id="2666075"/>
    <lineage>
        <taxon>Bacteria</taxon>
        <taxon>Bacillati</taxon>
        <taxon>Bacillota</taxon>
        <taxon>Bacilli</taxon>
        <taxon>Bacillales</taxon>
        <taxon>Paenibacillaceae</taxon>
        <taxon>Paenibacillus</taxon>
    </lineage>
</organism>
<keyword evidence="6 14" id="KW-0808">Transferase</keyword>
<evidence type="ECO:0000256" key="6">
    <source>
        <dbReference type="ARBA" id="ARBA00022679"/>
    </source>
</evidence>
<evidence type="ECO:0000256" key="8">
    <source>
        <dbReference type="ARBA" id="ARBA00022989"/>
    </source>
</evidence>
<gene>
    <name evidence="16" type="ORF">GJB61_11080</name>
</gene>
<dbReference type="PROSITE" id="PS00379">
    <property type="entry name" value="CDP_ALCOHOL_P_TRANSF"/>
    <property type="match status" value="1"/>
</dbReference>
<dbReference type="AlphaFoldDB" id="A0A7X2H682"/>
<dbReference type="RefSeq" id="WP_154118553.1">
    <property type="nucleotide sequence ID" value="NZ_WJXB01000003.1"/>
</dbReference>
<keyword evidence="12" id="KW-1208">Phospholipid metabolism</keyword>
<evidence type="ECO:0000256" key="5">
    <source>
        <dbReference type="ARBA" id="ARBA00022516"/>
    </source>
</evidence>
<evidence type="ECO:0000256" key="13">
    <source>
        <dbReference type="ARBA" id="ARBA00033018"/>
    </source>
</evidence>
<keyword evidence="9" id="KW-0443">Lipid metabolism</keyword>
<evidence type="ECO:0000256" key="12">
    <source>
        <dbReference type="ARBA" id="ARBA00023264"/>
    </source>
</evidence>
<comment type="subcellular location">
    <subcellularLocation>
        <location evidence="2">Membrane</location>
        <topology evidence="2">Multi-pass membrane protein</topology>
    </subcellularLocation>
</comment>
<keyword evidence="10 15" id="KW-0472">Membrane</keyword>
<evidence type="ECO:0000256" key="9">
    <source>
        <dbReference type="ARBA" id="ARBA00023098"/>
    </source>
</evidence>
<dbReference type="GO" id="GO:0006655">
    <property type="term" value="P:phosphatidylglycerol biosynthetic process"/>
    <property type="evidence" value="ECO:0007669"/>
    <property type="project" value="UniProtKB-UniPathway"/>
</dbReference>
<proteinExistence type="inferred from homology"/>
<comment type="function">
    <text evidence="1">This protein catalyzes the committed step to the synthesis of the acidic phospholipids.</text>
</comment>
<dbReference type="PIRSF" id="PIRSF000847">
    <property type="entry name" value="Phos_ph_gly_syn"/>
    <property type="match status" value="1"/>
</dbReference>
<feature type="transmembrane region" description="Helical" evidence="15">
    <location>
        <begin position="125"/>
        <end position="151"/>
    </location>
</feature>
<dbReference type="InterPro" id="IPR043130">
    <property type="entry name" value="CDP-OH_PTrfase_TM_dom"/>
</dbReference>
<dbReference type="UniPathway" id="UPA00084">
    <property type="reaction ID" value="UER00503"/>
</dbReference>
<dbReference type="PANTHER" id="PTHR14269:SF11">
    <property type="entry name" value="CDP-DIACYLGLYCEROL--GLYCEROL-3-PHOSPHATE 3-PHOSPHATIDYLTRANSFERASE"/>
    <property type="match status" value="1"/>
</dbReference>
<keyword evidence="17" id="KW-1185">Reference proteome</keyword>
<evidence type="ECO:0000256" key="10">
    <source>
        <dbReference type="ARBA" id="ARBA00023136"/>
    </source>
</evidence>
<dbReference type="PANTHER" id="PTHR14269">
    <property type="entry name" value="CDP-DIACYLGLYCEROL--GLYCEROL-3-PHOSPHATE 3-PHOSPHATIDYLTRANSFERASE-RELATED"/>
    <property type="match status" value="1"/>
</dbReference>
<name>A0A7X2H682_9BACL</name>
<dbReference type="InterPro" id="IPR048254">
    <property type="entry name" value="CDP_ALCOHOL_P_TRANSF_CS"/>
</dbReference>
<reference evidence="16 17" key="1">
    <citation type="submission" date="2019-11" db="EMBL/GenBank/DDBJ databases">
        <title>Paenibacillus monticola sp. nov., a novel PGPR strain isolated from mountain sample in China.</title>
        <authorList>
            <person name="Zhao Q."/>
            <person name="Li H.-P."/>
            <person name="Zhang J.-L."/>
        </authorList>
    </citation>
    <scope>NUCLEOTIDE SEQUENCE [LARGE SCALE GENOMIC DNA]</scope>
    <source>
        <strain evidence="16 17">LC-T2</strain>
    </source>
</reference>